<dbReference type="Pfam" id="PF00107">
    <property type="entry name" value="ADH_zinc_N"/>
    <property type="match status" value="1"/>
</dbReference>
<dbReference type="SUPFAM" id="SSF50129">
    <property type="entry name" value="GroES-like"/>
    <property type="match status" value="1"/>
</dbReference>
<dbReference type="Gene3D" id="3.40.50.720">
    <property type="entry name" value="NAD(P)-binding Rossmann-like Domain"/>
    <property type="match status" value="1"/>
</dbReference>
<dbReference type="EMBL" id="VCDI01000004">
    <property type="protein sequence ID" value="TLU72225.1"/>
    <property type="molecule type" value="Genomic_DNA"/>
</dbReference>
<accession>A0A5R9J3M0</accession>
<evidence type="ECO:0000313" key="6">
    <source>
        <dbReference type="EMBL" id="TLU72225.1"/>
    </source>
</evidence>
<dbReference type="PANTHER" id="PTHR43401">
    <property type="entry name" value="L-THREONINE 3-DEHYDROGENASE"/>
    <property type="match status" value="1"/>
</dbReference>
<dbReference type="AlphaFoldDB" id="A0A5R9J3M0"/>
<dbReference type="PANTHER" id="PTHR43401:SF2">
    <property type="entry name" value="L-THREONINE 3-DEHYDROGENASE"/>
    <property type="match status" value="1"/>
</dbReference>
<dbReference type="InterPro" id="IPR013149">
    <property type="entry name" value="ADH-like_C"/>
</dbReference>
<gene>
    <name evidence="6" type="ORF">FE263_14045</name>
</gene>
<dbReference type="OrthoDB" id="5295340at2"/>
<dbReference type="PROSITE" id="PS00059">
    <property type="entry name" value="ADH_ZINC"/>
    <property type="match status" value="1"/>
</dbReference>
<evidence type="ECO:0000256" key="3">
    <source>
        <dbReference type="ARBA" id="ARBA00023002"/>
    </source>
</evidence>
<name>A0A5R9J3M0_9PROT</name>
<dbReference type="InterPro" id="IPR013154">
    <property type="entry name" value="ADH-like_N"/>
</dbReference>
<keyword evidence="7" id="KW-1185">Reference proteome</keyword>
<protein>
    <submittedName>
        <fullName evidence="6">Zinc-binding dehydrogenase</fullName>
    </submittedName>
</protein>
<dbReference type="InterPro" id="IPR050129">
    <property type="entry name" value="Zn_alcohol_dh"/>
</dbReference>
<comment type="caution">
    <text evidence="6">The sequence shown here is derived from an EMBL/GenBank/DDBJ whole genome shotgun (WGS) entry which is preliminary data.</text>
</comment>
<dbReference type="Proteomes" id="UP000305654">
    <property type="component" value="Unassembled WGS sequence"/>
</dbReference>
<comment type="cofactor">
    <cofactor evidence="4">
        <name>Zn(2+)</name>
        <dbReference type="ChEBI" id="CHEBI:29105"/>
    </cofactor>
</comment>
<comment type="similarity">
    <text evidence="4">Belongs to the zinc-containing alcohol dehydrogenase family.</text>
</comment>
<sequence>MDTVTDTTRPSGVELPRRMQAVVAYAPGDYRLEEVDVPRAGPDDIIIEVEACGICASDIKTFQGAPSFWGDNKGQARYVKAPMIPGHEFVGRAVEVGENVARKGVYKVGDRLISEQIVPCENCRYCGRGEYWMCERHDVYGFQNNVNGGMAKYMRFPKESRTHKVPDSIPLEKAVLAEPYACSVHAVNRGLIQLDDVVVLSGAGPLGLGMVGAARLKNPSKLIVLDGKQDRLDLAKKFGADIVMNPFEMDVVSAVKDLTDGYGCDVYIEATGHESSVTQGLNMIRKLGRFVEFSVFGHEVTADWSIISDRKQLDLYGAHLGPYCYPLTIAAIGDGRLPTEGVVTHKLPLAEFKHGFDLMKKGDGSIKIILIPD</sequence>
<dbReference type="GO" id="GO:0016616">
    <property type="term" value="F:oxidoreductase activity, acting on the CH-OH group of donors, NAD or NADP as acceptor"/>
    <property type="evidence" value="ECO:0007669"/>
    <property type="project" value="UniProtKB-ARBA"/>
</dbReference>
<keyword evidence="3" id="KW-0560">Oxidoreductase</keyword>
<dbReference type="SUPFAM" id="SSF51735">
    <property type="entry name" value="NAD(P)-binding Rossmann-fold domains"/>
    <property type="match status" value="1"/>
</dbReference>
<reference evidence="6 7" key="1">
    <citation type="submission" date="2019-05" db="EMBL/GenBank/DDBJ databases">
        <authorList>
            <person name="Pankratov T."/>
            <person name="Grouzdev D."/>
        </authorList>
    </citation>
    <scope>NUCLEOTIDE SEQUENCE [LARGE SCALE GENOMIC DNA]</scope>
    <source>
        <strain evidence="6 7">KEBCLARHB70R</strain>
    </source>
</reference>
<feature type="domain" description="Enoyl reductase (ER)" evidence="5">
    <location>
        <begin position="28"/>
        <end position="370"/>
    </location>
</feature>
<proteinExistence type="inferred from homology"/>
<dbReference type="RefSeq" id="WP_138326631.1">
    <property type="nucleotide sequence ID" value="NZ_VCDI01000004.1"/>
</dbReference>
<dbReference type="SMART" id="SM00829">
    <property type="entry name" value="PKS_ER"/>
    <property type="match status" value="1"/>
</dbReference>
<organism evidence="6 7">
    <name type="scientific">Lichenicoccus roseus</name>
    <dbReference type="NCBI Taxonomy" id="2683649"/>
    <lineage>
        <taxon>Bacteria</taxon>
        <taxon>Pseudomonadati</taxon>
        <taxon>Pseudomonadota</taxon>
        <taxon>Alphaproteobacteria</taxon>
        <taxon>Acetobacterales</taxon>
        <taxon>Acetobacteraceae</taxon>
        <taxon>Lichenicoccus</taxon>
    </lineage>
</organism>
<dbReference type="Pfam" id="PF08240">
    <property type="entry name" value="ADH_N"/>
    <property type="match status" value="1"/>
</dbReference>
<keyword evidence="1 4" id="KW-0479">Metal-binding</keyword>
<dbReference type="InterPro" id="IPR002328">
    <property type="entry name" value="ADH_Zn_CS"/>
</dbReference>
<dbReference type="GO" id="GO:0008270">
    <property type="term" value="F:zinc ion binding"/>
    <property type="evidence" value="ECO:0007669"/>
    <property type="project" value="InterPro"/>
</dbReference>
<evidence type="ECO:0000256" key="4">
    <source>
        <dbReference type="RuleBase" id="RU361277"/>
    </source>
</evidence>
<keyword evidence="2 4" id="KW-0862">Zinc</keyword>
<dbReference type="InterPro" id="IPR036291">
    <property type="entry name" value="NAD(P)-bd_dom_sf"/>
</dbReference>
<evidence type="ECO:0000256" key="1">
    <source>
        <dbReference type="ARBA" id="ARBA00022723"/>
    </source>
</evidence>
<evidence type="ECO:0000313" key="7">
    <source>
        <dbReference type="Proteomes" id="UP000305654"/>
    </source>
</evidence>
<dbReference type="Gene3D" id="3.90.180.10">
    <property type="entry name" value="Medium-chain alcohol dehydrogenases, catalytic domain"/>
    <property type="match status" value="1"/>
</dbReference>
<evidence type="ECO:0000256" key="2">
    <source>
        <dbReference type="ARBA" id="ARBA00022833"/>
    </source>
</evidence>
<dbReference type="InterPro" id="IPR011032">
    <property type="entry name" value="GroES-like_sf"/>
</dbReference>
<evidence type="ECO:0000259" key="5">
    <source>
        <dbReference type="SMART" id="SM00829"/>
    </source>
</evidence>
<dbReference type="InterPro" id="IPR020843">
    <property type="entry name" value="ER"/>
</dbReference>